<dbReference type="EMBL" id="QXFT01013451">
    <property type="protein sequence ID" value="KAE9258576.1"/>
    <property type="molecule type" value="Genomic_DNA"/>
</dbReference>
<accession>A0A6A4AHG9</accession>
<evidence type="ECO:0000313" key="2">
    <source>
        <dbReference type="Proteomes" id="UP000434957"/>
    </source>
</evidence>
<organism evidence="1 2">
    <name type="scientific">Phytophthora rubi</name>
    <dbReference type="NCBI Taxonomy" id="129364"/>
    <lineage>
        <taxon>Eukaryota</taxon>
        <taxon>Sar</taxon>
        <taxon>Stramenopiles</taxon>
        <taxon>Oomycota</taxon>
        <taxon>Peronosporomycetes</taxon>
        <taxon>Peronosporales</taxon>
        <taxon>Peronosporaceae</taxon>
        <taxon>Phytophthora</taxon>
    </lineage>
</organism>
<dbReference type="Proteomes" id="UP000434957">
    <property type="component" value="Unassembled WGS sequence"/>
</dbReference>
<dbReference type="AlphaFoldDB" id="A0A6A4AHG9"/>
<name>A0A6A4AHG9_9STRA</name>
<keyword evidence="2" id="KW-1185">Reference proteome</keyword>
<gene>
    <name evidence="1" type="ORF">PR003_g35153</name>
</gene>
<reference evidence="1 2" key="1">
    <citation type="submission" date="2018-08" db="EMBL/GenBank/DDBJ databases">
        <title>Genomic investigation of the strawberry pathogen Phytophthora fragariae indicates pathogenicity is determined by transcriptional variation in three key races.</title>
        <authorList>
            <person name="Adams T.M."/>
            <person name="Armitage A.D."/>
            <person name="Sobczyk M.K."/>
            <person name="Bates H.J."/>
            <person name="Dunwell J.M."/>
            <person name="Nellist C.F."/>
            <person name="Harrison R.J."/>
        </authorList>
    </citation>
    <scope>NUCLEOTIDE SEQUENCE [LARGE SCALE GENOMIC DNA]</scope>
    <source>
        <strain evidence="1 2">SCRP333</strain>
    </source>
</reference>
<sequence>MKSRCFCIVLVLPTFFQSRDNRSQYNVKPHCSRNSSGLPSRMTAFHSVNSSIAFSVTALS</sequence>
<evidence type="ECO:0000313" key="1">
    <source>
        <dbReference type="EMBL" id="KAE9258576.1"/>
    </source>
</evidence>
<proteinExistence type="predicted"/>
<comment type="caution">
    <text evidence="1">The sequence shown here is derived from an EMBL/GenBank/DDBJ whole genome shotgun (WGS) entry which is preliminary data.</text>
</comment>
<protein>
    <submittedName>
        <fullName evidence="1">Uncharacterized protein</fullName>
    </submittedName>
</protein>